<dbReference type="Pfam" id="PF09177">
    <property type="entry name" value="STX6_10_61_N"/>
    <property type="match status" value="1"/>
</dbReference>
<organism evidence="10 11">
    <name type="scientific">Urochloa decumbens</name>
    <dbReference type="NCBI Taxonomy" id="240449"/>
    <lineage>
        <taxon>Eukaryota</taxon>
        <taxon>Viridiplantae</taxon>
        <taxon>Streptophyta</taxon>
        <taxon>Embryophyta</taxon>
        <taxon>Tracheophyta</taxon>
        <taxon>Spermatophyta</taxon>
        <taxon>Magnoliopsida</taxon>
        <taxon>Liliopsida</taxon>
        <taxon>Poales</taxon>
        <taxon>Poaceae</taxon>
        <taxon>PACMAD clade</taxon>
        <taxon>Panicoideae</taxon>
        <taxon>Panicodae</taxon>
        <taxon>Paniceae</taxon>
        <taxon>Melinidinae</taxon>
        <taxon>Urochloa</taxon>
    </lineage>
</organism>
<dbReference type="FunFam" id="1.20.58.90:FF:000004">
    <property type="entry name" value="Syntaxin 10"/>
    <property type="match status" value="1"/>
</dbReference>
<protein>
    <recommendedName>
        <fullName evidence="9">t-SNARE coiled-coil homology domain-containing protein</fullName>
    </recommendedName>
</protein>
<dbReference type="GO" id="GO:0015031">
    <property type="term" value="P:protein transport"/>
    <property type="evidence" value="ECO:0007669"/>
    <property type="project" value="UniProtKB-KW"/>
</dbReference>
<keyword evidence="11" id="KW-1185">Reference proteome</keyword>
<gene>
    <name evidence="10" type="ORF">URODEC1_LOCUS58069</name>
</gene>
<evidence type="ECO:0000256" key="3">
    <source>
        <dbReference type="ARBA" id="ARBA00022692"/>
    </source>
</evidence>
<evidence type="ECO:0000313" key="10">
    <source>
        <dbReference type="EMBL" id="CAL4985737.1"/>
    </source>
</evidence>
<dbReference type="EMBL" id="OZ075132">
    <property type="protein sequence ID" value="CAL4985737.1"/>
    <property type="molecule type" value="Genomic_DNA"/>
</dbReference>
<keyword evidence="5" id="KW-1133">Transmembrane helix</keyword>
<evidence type="ECO:0000256" key="6">
    <source>
        <dbReference type="ARBA" id="ARBA00023034"/>
    </source>
</evidence>
<proteinExistence type="inferred from homology"/>
<comment type="similarity">
    <text evidence="1">Belongs to the syntaxin family.</text>
</comment>
<dbReference type="InterPro" id="IPR010989">
    <property type="entry name" value="SNARE"/>
</dbReference>
<evidence type="ECO:0000313" key="11">
    <source>
        <dbReference type="Proteomes" id="UP001497457"/>
    </source>
</evidence>
<dbReference type="Proteomes" id="UP001497457">
    <property type="component" value="Chromosome 22rd"/>
</dbReference>
<evidence type="ECO:0000256" key="8">
    <source>
        <dbReference type="ARBA" id="ARBA00037801"/>
    </source>
</evidence>
<keyword evidence="7" id="KW-0472">Membrane</keyword>
<sequence length="273" mass="31341">MTPAQDPFYIVKDEIQDSIDKVQDTFHQWKQTPENTGEYVHLTKELLTSCESIQWQVDELEKAISVAERDPAYYGLNEGEIGRRRSWTSLARNQVFSVRRNVEAGRQKILVGNSTNPSESIRSKKHISQDNDEFIASESDQQMLLIKRQDEELDALSASVQRIGGVGLTIHDELAGQEKLLGELSLDMETTSNRLDFVQVCFVSSGSISRNFCLEPSSFPHSFSEQFSMRDASHEILHVRQLHLMNSSACTHLKLQQYETSCLLFVRRKEWQW</sequence>
<dbReference type="Gene3D" id="1.20.58.90">
    <property type="match status" value="1"/>
</dbReference>
<evidence type="ECO:0000256" key="5">
    <source>
        <dbReference type="ARBA" id="ARBA00022989"/>
    </source>
</evidence>
<dbReference type="AlphaFoldDB" id="A0ABC9AV16"/>
<dbReference type="Gene3D" id="1.20.5.110">
    <property type="match status" value="1"/>
</dbReference>
<evidence type="ECO:0000256" key="7">
    <source>
        <dbReference type="ARBA" id="ARBA00023136"/>
    </source>
</evidence>
<keyword evidence="6" id="KW-0333">Golgi apparatus</keyword>
<comment type="subcellular location">
    <subcellularLocation>
        <location evidence="8">Golgi apparatus</location>
        <location evidence="8">trans-Golgi network membrane</location>
        <topology evidence="8">Single-pass type IV membrane protein</topology>
    </subcellularLocation>
</comment>
<evidence type="ECO:0000256" key="4">
    <source>
        <dbReference type="ARBA" id="ARBA00022927"/>
    </source>
</evidence>
<evidence type="ECO:0000259" key="9">
    <source>
        <dbReference type="PROSITE" id="PS50192"/>
    </source>
</evidence>
<dbReference type="SUPFAM" id="SSF58038">
    <property type="entry name" value="SNARE fusion complex"/>
    <property type="match status" value="1"/>
</dbReference>
<dbReference type="CDD" id="cd21445">
    <property type="entry name" value="SNARE_NTD_AtSYP61-like"/>
    <property type="match status" value="1"/>
</dbReference>
<reference evidence="10" key="1">
    <citation type="submission" date="2024-10" db="EMBL/GenBank/DDBJ databases">
        <authorList>
            <person name="Ryan C."/>
        </authorList>
    </citation>
    <scope>NUCLEOTIDE SEQUENCE [LARGE SCALE GENOMIC DNA]</scope>
</reference>
<keyword evidence="2" id="KW-0813">Transport</keyword>
<dbReference type="GO" id="GO:0005794">
    <property type="term" value="C:Golgi apparatus"/>
    <property type="evidence" value="ECO:0007669"/>
    <property type="project" value="UniProtKB-SubCell"/>
</dbReference>
<accession>A0ABC9AV16</accession>
<name>A0ABC9AV16_9POAL</name>
<dbReference type="InterPro" id="IPR015260">
    <property type="entry name" value="Syntaxin-6/10/61_N"/>
</dbReference>
<dbReference type="FunFam" id="1.20.5.110:FF:000034">
    <property type="entry name" value="syntaxin-61 isoform X1"/>
    <property type="match status" value="1"/>
</dbReference>
<evidence type="ECO:0000256" key="2">
    <source>
        <dbReference type="ARBA" id="ARBA00022448"/>
    </source>
</evidence>
<keyword evidence="4" id="KW-0653">Protein transport</keyword>
<dbReference type="SUPFAM" id="SSF47661">
    <property type="entry name" value="t-snare proteins"/>
    <property type="match status" value="1"/>
</dbReference>
<dbReference type="PROSITE" id="PS50192">
    <property type="entry name" value="T_SNARE"/>
    <property type="match status" value="1"/>
</dbReference>
<dbReference type="InterPro" id="IPR000727">
    <property type="entry name" value="T_SNARE_dom"/>
</dbReference>
<feature type="domain" description="T-SNARE coiled-coil homology" evidence="9">
    <location>
        <begin position="143"/>
        <end position="196"/>
    </location>
</feature>
<keyword evidence="3" id="KW-0812">Transmembrane</keyword>
<dbReference type="CDD" id="cd15841">
    <property type="entry name" value="SNARE_Qc"/>
    <property type="match status" value="1"/>
</dbReference>
<evidence type="ECO:0000256" key="1">
    <source>
        <dbReference type="ARBA" id="ARBA00009063"/>
    </source>
</evidence>